<dbReference type="Pfam" id="PF00199">
    <property type="entry name" value="Catalase"/>
    <property type="match status" value="1"/>
</dbReference>
<dbReference type="Gene3D" id="2.40.180.10">
    <property type="entry name" value="Catalase core domain"/>
    <property type="match status" value="1"/>
</dbReference>
<dbReference type="SMART" id="SM01060">
    <property type="entry name" value="Catalase"/>
    <property type="match status" value="1"/>
</dbReference>
<dbReference type="PROSITE" id="PS00437">
    <property type="entry name" value="CATALASE_1"/>
    <property type="match status" value="1"/>
</dbReference>
<evidence type="ECO:0000256" key="9">
    <source>
        <dbReference type="SAM" id="MobiDB-lite"/>
    </source>
</evidence>
<feature type="region of interest" description="Disordered" evidence="9">
    <location>
        <begin position="388"/>
        <end position="407"/>
    </location>
</feature>
<dbReference type="Proteomes" id="UP001500984">
    <property type="component" value="Unassembled WGS sequence"/>
</dbReference>
<comment type="similarity">
    <text evidence="1 8">Belongs to the catalase family.</text>
</comment>
<accession>A0ABN2X145</accession>
<keyword evidence="12" id="KW-1185">Reference proteome</keyword>
<sequence>MTARFTTNDFGIPVGSDQHSLTLGPNGPILLQDHYLIEKLAHFDRERVPERVVHAKGGGAFGTFTATEDVSAYTRAALFQPGAQSEVLLRFSTVAGEQGSPDTWRDPRGFAVKFYTTEGNLDIVGNNTPVFFIRDAMQFPDFIHSQKRRSRTGLRDNTMQWDFWTQVPASAHQVTYLMGDRGIPRSWREQNGYGSHTFQWINASGERFWVKYHFLSNQKDDFIARHGHEGFSQAEGDQMAAVDADFHRRDLFEAIEGADFPSWDLKVQIMPYEEAAHYRINPFDVTKVWPHGDFPLVPVGRLELNRNPADFFAEIEQAAFSPANLVPGTGLSPDRMLMGRIFSYPDTHRHRIGPNYAQLPVNRPKAALKRSYSRDGAMSFENYPAEQPEYAPNGFGGPHADPRLTTEENLSGVSGDVLRSVETPRPDDGDFNQAGDLVRTVLDDAARDRLVGNIAGHVMQVTDDSVRSRAFGYWKSVDAELGARVENVVTTALAGRG</sequence>
<dbReference type="InterPro" id="IPR010582">
    <property type="entry name" value="Catalase_immune_responsive"/>
</dbReference>
<evidence type="ECO:0000259" key="10">
    <source>
        <dbReference type="SMART" id="SM01060"/>
    </source>
</evidence>
<keyword evidence="2 8" id="KW-0575">Peroxidase</keyword>
<keyword evidence="6 8" id="KW-0408">Iron</keyword>
<dbReference type="PROSITE" id="PS51402">
    <property type="entry name" value="CATALASE_3"/>
    <property type="match status" value="1"/>
</dbReference>
<dbReference type="EC" id="1.11.1.6" evidence="8"/>
<reference evidence="11 12" key="1">
    <citation type="journal article" date="2019" name="Int. J. Syst. Evol. Microbiol.">
        <title>The Global Catalogue of Microorganisms (GCM) 10K type strain sequencing project: providing services to taxonomists for standard genome sequencing and annotation.</title>
        <authorList>
            <consortium name="The Broad Institute Genomics Platform"/>
            <consortium name="The Broad Institute Genome Sequencing Center for Infectious Disease"/>
            <person name="Wu L."/>
            <person name="Ma J."/>
        </authorList>
    </citation>
    <scope>NUCLEOTIDE SEQUENCE [LARGE SCALE GENOMIC DNA]</scope>
    <source>
        <strain evidence="11 12">JCM 15900</strain>
    </source>
</reference>
<dbReference type="PIRSF" id="PIRSF038928">
    <property type="entry name" value="Catalase_clade1-3"/>
    <property type="match status" value="1"/>
</dbReference>
<name>A0ABN2X145_9MICO</name>
<evidence type="ECO:0000256" key="4">
    <source>
        <dbReference type="ARBA" id="ARBA00022723"/>
    </source>
</evidence>
<dbReference type="InterPro" id="IPR018028">
    <property type="entry name" value="Catalase"/>
</dbReference>
<dbReference type="EMBL" id="BAAAPZ010000017">
    <property type="protein sequence ID" value="GAA2102991.1"/>
    <property type="molecule type" value="Genomic_DNA"/>
</dbReference>
<dbReference type="InterPro" id="IPR002226">
    <property type="entry name" value="Catalase_haem_BS"/>
</dbReference>
<dbReference type="InterPro" id="IPR024711">
    <property type="entry name" value="Catalase_clade1/3"/>
</dbReference>
<evidence type="ECO:0000256" key="5">
    <source>
        <dbReference type="ARBA" id="ARBA00023002"/>
    </source>
</evidence>
<comment type="catalytic activity">
    <reaction evidence="8">
        <text>2 H2O2 = O2 + 2 H2O</text>
        <dbReference type="Rhea" id="RHEA:20309"/>
        <dbReference type="ChEBI" id="CHEBI:15377"/>
        <dbReference type="ChEBI" id="CHEBI:15379"/>
        <dbReference type="ChEBI" id="CHEBI:16240"/>
        <dbReference type="EC" id="1.11.1.6"/>
    </reaction>
</comment>
<evidence type="ECO:0000313" key="11">
    <source>
        <dbReference type="EMBL" id="GAA2102991.1"/>
    </source>
</evidence>
<evidence type="ECO:0000256" key="3">
    <source>
        <dbReference type="ARBA" id="ARBA00022617"/>
    </source>
</evidence>
<evidence type="ECO:0000256" key="7">
    <source>
        <dbReference type="ARBA" id="ARBA00023324"/>
    </source>
</evidence>
<keyword evidence="4 8" id="KW-0479">Metal-binding</keyword>
<dbReference type="InterPro" id="IPR011614">
    <property type="entry name" value="Catalase_core"/>
</dbReference>
<dbReference type="SUPFAM" id="SSF56634">
    <property type="entry name" value="Heme-dependent catalase-like"/>
    <property type="match status" value="1"/>
</dbReference>
<dbReference type="RefSeq" id="WP_344337746.1">
    <property type="nucleotide sequence ID" value="NZ_BAAAPZ010000017.1"/>
</dbReference>
<keyword evidence="3 8" id="KW-0349">Heme</keyword>
<evidence type="ECO:0000256" key="6">
    <source>
        <dbReference type="ARBA" id="ARBA00023004"/>
    </source>
</evidence>
<dbReference type="InterPro" id="IPR020835">
    <property type="entry name" value="Catalase_sf"/>
</dbReference>
<proteinExistence type="inferred from homology"/>
<protein>
    <recommendedName>
        <fullName evidence="8">Catalase</fullName>
        <ecNumber evidence="8">1.11.1.6</ecNumber>
    </recommendedName>
</protein>
<feature type="domain" description="Catalase core" evidence="10">
    <location>
        <begin position="7"/>
        <end position="399"/>
    </location>
</feature>
<evidence type="ECO:0000313" key="12">
    <source>
        <dbReference type="Proteomes" id="UP001500984"/>
    </source>
</evidence>
<keyword evidence="7 8" id="KW-0376">Hydrogen peroxide</keyword>
<evidence type="ECO:0000256" key="1">
    <source>
        <dbReference type="ARBA" id="ARBA00005329"/>
    </source>
</evidence>
<dbReference type="PANTHER" id="PTHR11465">
    <property type="entry name" value="CATALASE"/>
    <property type="match status" value="1"/>
</dbReference>
<organism evidence="11 12">
    <name type="scientific">Brevibacterium salitolerans</name>
    <dbReference type="NCBI Taxonomy" id="1403566"/>
    <lineage>
        <taxon>Bacteria</taxon>
        <taxon>Bacillati</taxon>
        <taxon>Actinomycetota</taxon>
        <taxon>Actinomycetes</taxon>
        <taxon>Micrococcales</taxon>
        <taxon>Brevibacteriaceae</taxon>
        <taxon>Brevibacterium</taxon>
    </lineage>
</organism>
<evidence type="ECO:0000256" key="2">
    <source>
        <dbReference type="ARBA" id="ARBA00022559"/>
    </source>
</evidence>
<dbReference type="PRINTS" id="PR00067">
    <property type="entry name" value="CATALASE"/>
</dbReference>
<dbReference type="PROSITE" id="PS00438">
    <property type="entry name" value="CATALASE_2"/>
    <property type="match status" value="1"/>
</dbReference>
<dbReference type="InterPro" id="IPR024708">
    <property type="entry name" value="Catalase_AS"/>
</dbReference>
<dbReference type="PANTHER" id="PTHR11465:SF9">
    <property type="entry name" value="CATALASE"/>
    <property type="match status" value="1"/>
</dbReference>
<evidence type="ECO:0000256" key="8">
    <source>
        <dbReference type="RuleBase" id="RU000498"/>
    </source>
</evidence>
<keyword evidence="5 8" id="KW-0560">Oxidoreductase</keyword>
<gene>
    <name evidence="11" type="ORF">GCM10009823_26640</name>
</gene>
<comment type="caution">
    <text evidence="11">The sequence shown here is derived from an EMBL/GenBank/DDBJ whole genome shotgun (WGS) entry which is preliminary data.</text>
</comment>
<dbReference type="Pfam" id="PF06628">
    <property type="entry name" value="Catalase-rel"/>
    <property type="match status" value="1"/>
</dbReference>